<dbReference type="GO" id="GO:0046872">
    <property type="term" value="F:metal ion binding"/>
    <property type="evidence" value="ECO:0007669"/>
    <property type="project" value="UniProtKB-KW"/>
</dbReference>
<dbReference type="InterPro" id="IPR006186">
    <property type="entry name" value="Ser/Thr-sp_prot-phosphatase"/>
</dbReference>
<evidence type="ECO:0000313" key="5">
    <source>
        <dbReference type="EMBL" id="KAF1990057.1"/>
    </source>
</evidence>
<dbReference type="EMBL" id="ML977143">
    <property type="protein sequence ID" value="KAF1990057.1"/>
    <property type="molecule type" value="Genomic_DNA"/>
</dbReference>
<feature type="domain" description="Serine/threonine specific protein phosphatases" evidence="4">
    <location>
        <begin position="1"/>
        <end position="168"/>
    </location>
</feature>
<dbReference type="SUPFAM" id="SSF56300">
    <property type="entry name" value="Metallo-dependent phosphatases"/>
    <property type="match status" value="1"/>
</dbReference>
<name>A0A6G1HAG8_9PEZI</name>
<dbReference type="AlphaFoldDB" id="A0A6G1HAG8"/>
<comment type="cofactor">
    <cofactor evidence="1">
        <name>Mn(2+)</name>
        <dbReference type="ChEBI" id="CHEBI:29035"/>
    </cofactor>
</comment>
<dbReference type="Gene3D" id="3.60.21.10">
    <property type="match status" value="1"/>
</dbReference>
<dbReference type="SMART" id="SM00156">
    <property type="entry name" value="PP2Ac"/>
    <property type="match status" value="1"/>
</dbReference>
<gene>
    <name evidence="5" type="ORF">K402DRAFT_247204</name>
</gene>
<dbReference type="Pfam" id="PF00149">
    <property type="entry name" value="Metallophos"/>
    <property type="match status" value="1"/>
</dbReference>
<reference evidence="5" key="1">
    <citation type="journal article" date="2020" name="Stud. Mycol.">
        <title>101 Dothideomycetes genomes: a test case for predicting lifestyles and emergence of pathogens.</title>
        <authorList>
            <person name="Haridas S."/>
            <person name="Albert R."/>
            <person name="Binder M."/>
            <person name="Bloem J."/>
            <person name="Labutti K."/>
            <person name="Salamov A."/>
            <person name="Andreopoulos B."/>
            <person name="Baker S."/>
            <person name="Barry K."/>
            <person name="Bills G."/>
            <person name="Bluhm B."/>
            <person name="Cannon C."/>
            <person name="Castanera R."/>
            <person name="Culley D."/>
            <person name="Daum C."/>
            <person name="Ezra D."/>
            <person name="Gonzalez J."/>
            <person name="Henrissat B."/>
            <person name="Kuo A."/>
            <person name="Liang C."/>
            <person name="Lipzen A."/>
            <person name="Lutzoni F."/>
            <person name="Magnuson J."/>
            <person name="Mondo S."/>
            <person name="Nolan M."/>
            <person name="Ohm R."/>
            <person name="Pangilinan J."/>
            <person name="Park H.-J."/>
            <person name="Ramirez L."/>
            <person name="Alfaro M."/>
            <person name="Sun H."/>
            <person name="Tritt A."/>
            <person name="Yoshinaga Y."/>
            <person name="Zwiers L.-H."/>
            <person name="Turgeon B."/>
            <person name="Goodwin S."/>
            <person name="Spatafora J."/>
            <person name="Crous P."/>
            <person name="Grigoriev I."/>
        </authorList>
    </citation>
    <scope>NUCLEOTIDE SEQUENCE</scope>
    <source>
        <strain evidence="5">CBS 113979</strain>
    </source>
</reference>
<proteinExistence type="predicted"/>
<sequence length="207" mass="23308">MNRMYGFEGECRHKYNERVFKLFSESFSALPLATLIGSKFFVLHGGLFSDDDISLDDVRKLNRHKQRQPGQSGLMMEMLWTDPQPQNGRGPSKRGVGLQFGPDVTKRFCEKNGLEAIIRSHEVRMEGYEVEHDGRCITGMGFQQSADPLGTNFYSQSSLHPSTVTAPRTRVLSSTLARNTSSNTLNSMLCRIHRSSPWPTHNKDLGA</sequence>
<evidence type="ECO:0000313" key="6">
    <source>
        <dbReference type="Proteomes" id="UP000800041"/>
    </source>
</evidence>
<evidence type="ECO:0000256" key="1">
    <source>
        <dbReference type="ARBA" id="ARBA00001936"/>
    </source>
</evidence>
<dbReference type="OrthoDB" id="445564at2759"/>
<keyword evidence="2" id="KW-0479">Metal-binding</keyword>
<dbReference type="GO" id="GO:0016787">
    <property type="term" value="F:hydrolase activity"/>
    <property type="evidence" value="ECO:0007669"/>
    <property type="project" value="InterPro"/>
</dbReference>
<dbReference type="Proteomes" id="UP000800041">
    <property type="component" value="Unassembled WGS sequence"/>
</dbReference>
<evidence type="ECO:0000256" key="3">
    <source>
        <dbReference type="ARBA" id="ARBA00023211"/>
    </source>
</evidence>
<dbReference type="InterPro" id="IPR051134">
    <property type="entry name" value="PPP_phosphatase"/>
</dbReference>
<dbReference type="PANTHER" id="PTHR45668:SF5">
    <property type="entry name" value="SERINE_THREONINE-PROTEIN PHOSPHATASE 5"/>
    <property type="match status" value="1"/>
</dbReference>
<keyword evidence="6" id="KW-1185">Reference proteome</keyword>
<dbReference type="InterPro" id="IPR029052">
    <property type="entry name" value="Metallo-depent_PP-like"/>
</dbReference>
<dbReference type="PRINTS" id="PR00114">
    <property type="entry name" value="STPHPHTASE"/>
</dbReference>
<dbReference type="PANTHER" id="PTHR45668">
    <property type="entry name" value="SERINE/THREONINE-PROTEIN PHOSPHATASE 5-RELATED"/>
    <property type="match status" value="1"/>
</dbReference>
<organism evidence="5 6">
    <name type="scientific">Aulographum hederae CBS 113979</name>
    <dbReference type="NCBI Taxonomy" id="1176131"/>
    <lineage>
        <taxon>Eukaryota</taxon>
        <taxon>Fungi</taxon>
        <taxon>Dikarya</taxon>
        <taxon>Ascomycota</taxon>
        <taxon>Pezizomycotina</taxon>
        <taxon>Dothideomycetes</taxon>
        <taxon>Pleosporomycetidae</taxon>
        <taxon>Aulographales</taxon>
        <taxon>Aulographaceae</taxon>
    </lineage>
</organism>
<dbReference type="InterPro" id="IPR004843">
    <property type="entry name" value="Calcineurin-like_PHP"/>
</dbReference>
<accession>A0A6G1HAG8</accession>
<evidence type="ECO:0000259" key="4">
    <source>
        <dbReference type="SMART" id="SM00156"/>
    </source>
</evidence>
<evidence type="ECO:0000256" key="2">
    <source>
        <dbReference type="ARBA" id="ARBA00022723"/>
    </source>
</evidence>
<keyword evidence="3" id="KW-0464">Manganese</keyword>
<protein>
    <submittedName>
        <fullName evidence="5">Metallo-dependent phosphatase</fullName>
    </submittedName>
</protein>